<proteinExistence type="inferred from homology"/>
<dbReference type="PANTHER" id="PTHR31451:SF39">
    <property type="entry name" value="MANNAN ENDO-1,4-BETA-MANNOSIDASE 1"/>
    <property type="match status" value="1"/>
</dbReference>
<comment type="subcellular location">
    <subcellularLocation>
        <location evidence="2">Secreted</location>
    </subcellularLocation>
</comment>
<dbReference type="EC" id="3.2.1.78" evidence="4"/>
<comment type="similarity">
    <text evidence="3 9">Belongs to the glycosyl hydrolase 5 (cellulase A) family.</text>
</comment>
<evidence type="ECO:0000256" key="8">
    <source>
        <dbReference type="ARBA" id="ARBA00023295"/>
    </source>
</evidence>
<evidence type="ECO:0000256" key="10">
    <source>
        <dbReference type="SAM" id="SignalP"/>
    </source>
</evidence>
<dbReference type="InterPro" id="IPR001547">
    <property type="entry name" value="Glyco_hydro_5"/>
</dbReference>
<dbReference type="InterPro" id="IPR045053">
    <property type="entry name" value="MAN-like"/>
</dbReference>
<sequence>MIFPRVSSLLGLAAAAASILPGGVLAALTVVDTTVATPTATASATATAAASVPTTSGLRFAVDGATKYLAGTNSYWIGFLTNNADVDLVLNHIAASGLKVLRVWGFNDVTAKPAAGSNTVYYQYLSAAGSQINTGANGLQRLDYVVAAAAKRGVHLIINFVNNWSDYGGMPAYATAFGGTKEAWYGNAAAQKQYRAYVQAVVTRYANATSIFAWELANEPRCKGCATDTVYNWAADTSKYIKSLDPHRMVTMGDEGFGLPTANGTASTAYPYTTAEGMDFARNLGIATLDFGTFHMYPKGWGMDDSFGPGWIQDHAAACKKAGKPCMLEEYGTGTNHCTVEKAWQAASLAAAGDGMAGDMFWQWGDTLSTGKSADDGNTIYYGSSDGQCLIQDHVKAITS</sequence>
<accession>A0ABP0AXI9</accession>
<dbReference type="PANTHER" id="PTHR31451">
    <property type="match status" value="1"/>
</dbReference>
<name>A0ABP0AXI9_9PEZI</name>
<evidence type="ECO:0000256" key="4">
    <source>
        <dbReference type="ARBA" id="ARBA00012706"/>
    </source>
</evidence>
<evidence type="ECO:0000256" key="6">
    <source>
        <dbReference type="ARBA" id="ARBA00022729"/>
    </source>
</evidence>
<comment type="caution">
    <text evidence="12">The sequence shown here is derived from an EMBL/GenBank/DDBJ whole genome shotgun (WGS) entry which is preliminary data.</text>
</comment>
<gene>
    <name evidence="12" type="ORF">SCUCBS95973_001312</name>
</gene>
<evidence type="ECO:0000256" key="7">
    <source>
        <dbReference type="ARBA" id="ARBA00022801"/>
    </source>
</evidence>
<dbReference type="InterPro" id="IPR017853">
    <property type="entry name" value="GH"/>
</dbReference>
<keyword evidence="8 9" id="KW-0326">Glycosidase</keyword>
<dbReference type="EMBL" id="CAWUHB010000004">
    <property type="protein sequence ID" value="CAK7211995.1"/>
    <property type="molecule type" value="Genomic_DNA"/>
</dbReference>
<dbReference type="Gene3D" id="3.20.20.80">
    <property type="entry name" value="Glycosidases"/>
    <property type="match status" value="1"/>
</dbReference>
<dbReference type="Proteomes" id="UP001642405">
    <property type="component" value="Unassembled WGS sequence"/>
</dbReference>
<keyword evidence="7 9" id="KW-0378">Hydrolase</keyword>
<reference evidence="12 13" key="1">
    <citation type="submission" date="2024-01" db="EMBL/GenBank/DDBJ databases">
        <authorList>
            <person name="Allen C."/>
            <person name="Tagirdzhanova G."/>
        </authorList>
    </citation>
    <scope>NUCLEOTIDE SEQUENCE [LARGE SCALE GENOMIC DNA]</scope>
</reference>
<keyword evidence="13" id="KW-1185">Reference proteome</keyword>
<evidence type="ECO:0000256" key="1">
    <source>
        <dbReference type="ARBA" id="ARBA00001678"/>
    </source>
</evidence>
<evidence type="ECO:0000256" key="5">
    <source>
        <dbReference type="ARBA" id="ARBA00022525"/>
    </source>
</evidence>
<feature type="chain" id="PRO_5046255534" description="mannan endo-1,4-beta-mannosidase" evidence="10">
    <location>
        <begin position="27"/>
        <end position="400"/>
    </location>
</feature>
<evidence type="ECO:0000256" key="9">
    <source>
        <dbReference type="RuleBase" id="RU361153"/>
    </source>
</evidence>
<evidence type="ECO:0000259" key="11">
    <source>
        <dbReference type="Pfam" id="PF00150"/>
    </source>
</evidence>
<evidence type="ECO:0000313" key="13">
    <source>
        <dbReference type="Proteomes" id="UP001642405"/>
    </source>
</evidence>
<keyword evidence="6 10" id="KW-0732">Signal</keyword>
<organism evidence="12 13">
    <name type="scientific">Sporothrix curviconia</name>
    <dbReference type="NCBI Taxonomy" id="1260050"/>
    <lineage>
        <taxon>Eukaryota</taxon>
        <taxon>Fungi</taxon>
        <taxon>Dikarya</taxon>
        <taxon>Ascomycota</taxon>
        <taxon>Pezizomycotina</taxon>
        <taxon>Sordariomycetes</taxon>
        <taxon>Sordariomycetidae</taxon>
        <taxon>Ophiostomatales</taxon>
        <taxon>Ophiostomataceae</taxon>
        <taxon>Sporothrix</taxon>
    </lineage>
</organism>
<evidence type="ECO:0000256" key="2">
    <source>
        <dbReference type="ARBA" id="ARBA00004613"/>
    </source>
</evidence>
<dbReference type="Pfam" id="PF00150">
    <property type="entry name" value="Cellulase"/>
    <property type="match status" value="1"/>
</dbReference>
<feature type="signal peptide" evidence="10">
    <location>
        <begin position="1"/>
        <end position="26"/>
    </location>
</feature>
<feature type="domain" description="Glycoside hydrolase family 5" evidence="11">
    <location>
        <begin position="96"/>
        <end position="366"/>
    </location>
</feature>
<protein>
    <recommendedName>
        <fullName evidence="4">mannan endo-1,4-beta-mannosidase</fullName>
        <ecNumber evidence="4">3.2.1.78</ecNumber>
    </recommendedName>
</protein>
<comment type="catalytic activity">
    <reaction evidence="1">
        <text>Random hydrolysis of (1-&gt;4)-beta-D-mannosidic linkages in mannans, galactomannans and glucomannans.</text>
        <dbReference type="EC" id="3.2.1.78"/>
    </reaction>
</comment>
<evidence type="ECO:0000313" key="12">
    <source>
        <dbReference type="EMBL" id="CAK7211995.1"/>
    </source>
</evidence>
<keyword evidence="5" id="KW-0964">Secreted</keyword>
<dbReference type="SUPFAM" id="SSF51445">
    <property type="entry name" value="(Trans)glycosidases"/>
    <property type="match status" value="1"/>
</dbReference>
<evidence type="ECO:0000256" key="3">
    <source>
        <dbReference type="ARBA" id="ARBA00005641"/>
    </source>
</evidence>